<dbReference type="AlphaFoldDB" id="A0A7K9A5E9"/>
<comment type="caution">
    <text evidence="3">The sequence shown here is derived from an EMBL/GenBank/DDBJ whole genome shotgun (WGS) entry which is preliminary data.</text>
</comment>
<dbReference type="PROSITE" id="PS50240">
    <property type="entry name" value="TRYPSIN_DOM"/>
    <property type="match status" value="1"/>
</dbReference>
<gene>
    <name evidence="3" type="primary">Gzmf</name>
    <name evidence="3" type="ORF">GRAVAR_R02723</name>
</gene>
<keyword evidence="1" id="KW-1015">Disulfide bond</keyword>
<dbReference type="GO" id="GO:0006508">
    <property type="term" value="P:proteolysis"/>
    <property type="evidence" value="ECO:0007669"/>
    <property type="project" value="InterPro"/>
</dbReference>
<proteinExistence type="predicted"/>
<dbReference type="InterPro" id="IPR001254">
    <property type="entry name" value="Trypsin_dom"/>
</dbReference>
<dbReference type="PRINTS" id="PR00722">
    <property type="entry name" value="CHYMOTRYPSIN"/>
</dbReference>
<dbReference type="InterPro" id="IPR001314">
    <property type="entry name" value="Peptidase_S1A"/>
</dbReference>
<dbReference type="Proteomes" id="UP000591535">
    <property type="component" value="Unassembled WGS sequence"/>
</dbReference>
<evidence type="ECO:0000256" key="1">
    <source>
        <dbReference type="ARBA" id="ARBA00023157"/>
    </source>
</evidence>
<dbReference type="FunFam" id="2.40.10.10:FF:000005">
    <property type="entry name" value="Serine protease 37"/>
    <property type="match status" value="1"/>
</dbReference>
<dbReference type="PANTHER" id="PTHR24271:SF90">
    <property type="entry name" value="PEPTIDASE S1 DOMAIN-CONTAINING PROTEIN"/>
    <property type="match status" value="1"/>
</dbReference>
<feature type="non-terminal residue" evidence="3">
    <location>
        <position position="210"/>
    </location>
</feature>
<dbReference type="EMBL" id="VWZG01009750">
    <property type="protein sequence ID" value="NXG22530.1"/>
    <property type="molecule type" value="Genomic_DNA"/>
</dbReference>
<evidence type="ECO:0000313" key="4">
    <source>
        <dbReference type="Proteomes" id="UP000591535"/>
    </source>
</evidence>
<feature type="non-terminal residue" evidence="3">
    <location>
        <position position="1"/>
    </location>
</feature>
<dbReference type="InterPro" id="IPR009003">
    <property type="entry name" value="Peptidase_S1_PA"/>
</dbReference>
<dbReference type="PANTHER" id="PTHR24271">
    <property type="entry name" value="KALLIKREIN-RELATED"/>
    <property type="match status" value="1"/>
</dbReference>
<dbReference type="Pfam" id="PF00089">
    <property type="entry name" value="Trypsin"/>
    <property type="match status" value="1"/>
</dbReference>
<evidence type="ECO:0000313" key="3">
    <source>
        <dbReference type="EMBL" id="NXG22530.1"/>
    </source>
</evidence>
<sequence>YVAHLQGKDNHSCTGFLVAPGWVMTAAQCLVHKPLTVILGAHTLQKKEESWQKFEVQEYHSHPAFTTPKKGNDILLLKLNGNATSTSHVRSISFDRAKVRGGAVCGTAGYRTPAGALWEATVTIIKERDCLSHYPGLADHLICGRSSSAEVPGKVNQHSPLLSSTSQGSVGAPLVCNNKACGIFSYRHNHWPGFYTHILPYLPWVNSVMR</sequence>
<accession>A0A7K9A5E9</accession>
<dbReference type="SMART" id="SM00020">
    <property type="entry name" value="Tryp_SPc"/>
    <property type="match status" value="1"/>
</dbReference>
<protein>
    <submittedName>
        <fullName evidence="3">GRAF protein</fullName>
    </submittedName>
</protein>
<keyword evidence="4" id="KW-1185">Reference proteome</keyword>
<evidence type="ECO:0000259" key="2">
    <source>
        <dbReference type="PROSITE" id="PS50240"/>
    </source>
</evidence>
<dbReference type="Gene3D" id="2.40.10.10">
    <property type="entry name" value="Trypsin-like serine proteases"/>
    <property type="match status" value="1"/>
</dbReference>
<name>A0A7K9A5E9_9PASS</name>
<feature type="domain" description="Peptidase S1" evidence="2">
    <location>
        <begin position="1"/>
        <end position="210"/>
    </location>
</feature>
<organism evidence="3 4">
    <name type="scientific">Grallaria varia</name>
    <name type="common">variegated antpitta</name>
    <dbReference type="NCBI Taxonomy" id="117165"/>
    <lineage>
        <taxon>Eukaryota</taxon>
        <taxon>Metazoa</taxon>
        <taxon>Chordata</taxon>
        <taxon>Craniata</taxon>
        <taxon>Vertebrata</taxon>
        <taxon>Euteleostomi</taxon>
        <taxon>Archelosauria</taxon>
        <taxon>Archosauria</taxon>
        <taxon>Dinosauria</taxon>
        <taxon>Saurischia</taxon>
        <taxon>Theropoda</taxon>
        <taxon>Coelurosauria</taxon>
        <taxon>Aves</taxon>
        <taxon>Neognathae</taxon>
        <taxon>Neoaves</taxon>
        <taxon>Telluraves</taxon>
        <taxon>Australaves</taxon>
        <taxon>Passeriformes</taxon>
        <taxon>Formicariidae</taxon>
        <taxon>Grallaria</taxon>
    </lineage>
</organism>
<dbReference type="SUPFAM" id="SSF50494">
    <property type="entry name" value="Trypsin-like serine proteases"/>
    <property type="match status" value="1"/>
</dbReference>
<reference evidence="3 4" key="1">
    <citation type="submission" date="2019-09" db="EMBL/GenBank/DDBJ databases">
        <title>Bird 10,000 Genomes (B10K) Project - Family phase.</title>
        <authorList>
            <person name="Zhang G."/>
        </authorList>
    </citation>
    <scope>NUCLEOTIDE SEQUENCE [LARGE SCALE GENOMIC DNA]</scope>
    <source>
        <strain evidence="3">B10K-DU-001-02</strain>
        <tissue evidence="3">Muscle</tissue>
    </source>
</reference>
<dbReference type="GO" id="GO:0004252">
    <property type="term" value="F:serine-type endopeptidase activity"/>
    <property type="evidence" value="ECO:0007669"/>
    <property type="project" value="InterPro"/>
</dbReference>
<dbReference type="InterPro" id="IPR043504">
    <property type="entry name" value="Peptidase_S1_PA_chymotrypsin"/>
</dbReference>